<reference evidence="3" key="1">
    <citation type="journal article" date="2019" name="Int. J. Syst. Evol. Microbiol.">
        <title>The Global Catalogue of Microorganisms (GCM) 10K type strain sequencing project: providing services to taxonomists for standard genome sequencing and annotation.</title>
        <authorList>
            <consortium name="The Broad Institute Genomics Platform"/>
            <consortium name="The Broad Institute Genome Sequencing Center for Infectious Disease"/>
            <person name="Wu L."/>
            <person name="Ma J."/>
        </authorList>
    </citation>
    <scope>NUCLEOTIDE SEQUENCE [LARGE SCALE GENOMIC DNA]</scope>
    <source>
        <strain evidence="3">KLKA75</strain>
    </source>
</reference>
<comment type="caution">
    <text evidence="2">The sequence shown here is derived from an EMBL/GenBank/DDBJ whole genome shotgun (WGS) entry which is preliminary data.</text>
</comment>
<keyword evidence="1" id="KW-0732">Signal</keyword>
<protein>
    <recommendedName>
        <fullName evidence="4">Secreted protein</fullName>
    </recommendedName>
</protein>
<name>A0ABV9U8I9_9ACTN</name>
<evidence type="ECO:0008006" key="4">
    <source>
        <dbReference type="Google" id="ProtNLM"/>
    </source>
</evidence>
<gene>
    <name evidence="2" type="ORF">ACFPCY_34675</name>
</gene>
<accession>A0ABV9U8I9</accession>
<feature type="chain" id="PRO_5046635070" description="Secreted protein" evidence="1">
    <location>
        <begin position="33"/>
        <end position="148"/>
    </location>
</feature>
<evidence type="ECO:0000256" key="1">
    <source>
        <dbReference type="SAM" id="SignalP"/>
    </source>
</evidence>
<evidence type="ECO:0000313" key="3">
    <source>
        <dbReference type="Proteomes" id="UP001595872"/>
    </source>
</evidence>
<organism evidence="2 3">
    <name type="scientific">Actinomadura gamaensis</name>
    <dbReference type="NCBI Taxonomy" id="1763541"/>
    <lineage>
        <taxon>Bacteria</taxon>
        <taxon>Bacillati</taxon>
        <taxon>Actinomycetota</taxon>
        <taxon>Actinomycetes</taxon>
        <taxon>Streptosporangiales</taxon>
        <taxon>Thermomonosporaceae</taxon>
        <taxon>Actinomadura</taxon>
    </lineage>
</organism>
<proteinExistence type="predicted"/>
<dbReference type="EMBL" id="JBHSIT010000012">
    <property type="protein sequence ID" value="MFC4912489.1"/>
    <property type="molecule type" value="Genomic_DNA"/>
</dbReference>
<evidence type="ECO:0000313" key="2">
    <source>
        <dbReference type="EMBL" id="MFC4912489.1"/>
    </source>
</evidence>
<keyword evidence="3" id="KW-1185">Reference proteome</keyword>
<sequence>MRSKKLWKAGTVGLATAASALTLGAVTTPAHAAAPSPTVHAQGAWHTFKNGHQSHKPTTSWHGSYYTRPNGVRIIQVNARCWGNDSTLKVRLRYSNSRVGIRTAKSGHWACDGRYRTVRIHNAGGELYWPDFHVDHKHTIEYWMQYYK</sequence>
<feature type="signal peptide" evidence="1">
    <location>
        <begin position="1"/>
        <end position="32"/>
    </location>
</feature>
<dbReference type="RefSeq" id="WP_378262447.1">
    <property type="nucleotide sequence ID" value="NZ_JBHSIT010000012.1"/>
</dbReference>
<dbReference type="Proteomes" id="UP001595872">
    <property type="component" value="Unassembled WGS sequence"/>
</dbReference>